<reference evidence="1" key="1">
    <citation type="submission" date="2018-05" db="EMBL/GenBank/DDBJ databases">
        <authorList>
            <person name="Lanie J.A."/>
            <person name="Ng W.-L."/>
            <person name="Kazmierczak K.M."/>
            <person name="Andrzejewski T.M."/>
            <person name="Davidsen T.M."/>
            <person name="Wayne K.J."/>
            <person name="Tettelin H."/>
            <person name="Glass J.I."/>
            <person name="Rusch D."/>
            <person name="Podicherti R."/>
            <person name="Tsui H.-C.T."/>
            <person name="Winkler M.E."/>
        </authorList>
    </citation>
    <scope>NUCLEOTIDE SEQUENCE</scope>
</reference>
<accession>A0A382WJ93</accession>
<protein>
    <submittedName>
        <fullName evidence="1">Uncharacterized protein</fullName>
    </submittedName>
</protein>
<sequence>MAVVPISLAERVRDCARSLLWTLSELPGLKY</sequence>
<name>A0A382WJ93_9ZZZZ</name>
<gene>
    <name evidence="1" type="ORF">METZ01_LOCUS411534</name>
</gene>
<feature type="non-terminal residue" evidence="1">
    <location>
        <position position="31"/>
    </location>
</feature>
<dbReference type="EMBL" id="UINC01160177">
    <property type="protein sequence ID" value="SVD58680.1"/>
    <property type="molecule type" value="Genomic_DNA"/>
</dbReference>
<dbReference type="AlphaFoldDB" id="A0A382WJ93"/>
<organism evidence="1">
    <name type="scientific">marine metagenome</name>
    <dbReference type="NCBI Taxonomy" id="408172"/>
    <lineage>
        <taxon>unclassified sequences</taxon>
        <taxon>metagenomes</taxon>
        <taxon>ecological metagenomes</taxon>
    </lineage>
</organism>
<proteinExistence type="predicted"/>
<evidence type="ECO:0000313" key="1">
    <source>
        <dbReference type="EMBL" id="SVD58680.1"/>
    </source>
</evidence>